<keyword evidence="2" id="KW-1185">Reference proteome</keyword>
<protein>
    <submittedName>
        <fullName evidence="1">Uncharacterized protein</fullName>
    </submittedName>
</protein>
<dbReference type="AlphaFoldDB" id="A0A318V3N7"/>
<name>A0A318V3N7_9GAMM</name>
<sequence length="43" mass="4890">MPLEIVLKKHPLNCAIFGFKIHVLFNLPHPLNFPSTTTITQAF</sequence>
<organism evidence="1 2">
    <name type="scientific">Marinomonas alcarazii</name>
    <dbReference type="NCBI Taxonomy" id="491949"/>
    <lineage>
        <taxon>Bacteria</taxon>
        <taxon>Pseudomonadati</taxon>
        <taxon>Pseudomonadota</taxon>
        <taxon>Gammaproteobacteria</taxon>
        <taxon>Oceanospirillales</taxon>
        <taxon>Oceanospirillaceae</taxon>
        <taxon>Marinomonas</taxon>
    </lineage>
</organism>
<evidence type="ECO:0000313" key="1">
    <source>
        <dbReference type="EMBL" id="PYF82390.1"/>
    </source>
</evidence>
<proteinExistence type="predicted"/>
<comment type="caution">
    <text evidence="1">The sequence shown here is derived from an EMBL/GenBank/DDBJ whole genome shotgun (WGS) entry which is preliminary data.</text>
</comment>
<evidence type="ECO:0000313" key="2">
    <source>
        <dbReference type="Proteomes" id="UP000247551"/>
    </source>
</evidence>
<dbReference type="EMBL" id="QKLW01000003">
    <property type="protein sequence ID" value="PYF82390.1"/>
    <property type="molecule type" value="Genomic_DNA"/>
</dbReference>
<dbReference type="Proteomes" id="UP000247551">
    <property type="component" value="Unassembled WGS sequence"/>
</dbReference>
<gene>
    <name evidence="1" type="ORF">DFP75_103218</name>
</gene>
<accession>A0A318V3N7</accession>
<reference evidence="1 2" key="1">
    <citation type="submission" date="2018-06" db="EMBL/GenBank/DDBJ databases">
        <title>Genomic Encyclopedia of Type Strains, Phase III (KMG-III): the genomes of soil and plant-associated and newly described type strains.</title>
        <authorList>
            <person name="Whitman W."/>
        </authorList>
    </citation>
    <scope>NUCLEOTIDE SEQUENCE [LARGE SCALE GENOMIC DNA]</scope>
    <source>
        <strain evidence="1 2">CECT 7730</strain>
    </source>
</reference>